<evidence type="ECO:0000256" key="2">
    <source>
        <dbReference type="ARBA" id="ARBA00010065"/>
    </source>
</evidence>
<evidence type="ECO:0000313" key="12">
    <source>
        <dbReference type="EMBL" id="TWU18817.1"/>
    </source>
</evidence>
<sequence length="614" mass="66801">MKSRRSRVWTAAPVTVLLLFLTGPGFNFWPLAFIALAPLVNLARSSITGGRVAVYGSFFVYYLVSLQGLRYAHPLMLFPLLAMAAYLAIYPLLFFVMLRRWFHSSAQNNDLAAKACCAGIWMPLAYVPFVLIAAVLWVGGEWVRNYFATGISVLMLGHSLTAMPSATMIQIADLCGTYGVSFLLVLTSVAVADAWQWFAQRRTEAHEEKLAAKCVQIGKAWQTSVPIAVLAVAASYTYGASSLRFETIASNTTLMLIGRDEQTEYQQDLAREQEIFSAFARQTIAAVSASTQPIAAVVWPESMLSGGQPWYIAEADLEVPAELAQGGQGRRLTVDQLRQIITESQDDFVGRNENLQAAMSHGTPFPPPAIVGGCGIVKYGPTAKQFSGIVLVDPDGQVRSTYAKNHLVMFGEYIPLIKSIPGLKEFVPAGLGLDAGTDPAVFEIGTLRALPNLCIETAVERISVNHMRAILDRDPNLLPQVILTLTNDAWFDNSAVIEHHLRCAQMVAIGCRRPILSAANGGPTAWIDSSGRIVEQLPAGTAGEIVAQPEIDTRVSPYVRYGALPASLMGMVWLVASFSCLSQSIYDRYRGSLDRGGEAGNNSDEQGNEATRQR</sequence>
<name>A0A5C6C4B0_9BACT</name>
<dbReference type="GO" id="GO:0016410">
    <property type="term" value="F:N-acyltransferase activity"/>
    <property type="evidence" value="ECO:0007669"/>
    <property type="project" value="UniProtKB-UniRule"/>
</dbReference>
<dbReference type="EC" id="2.3.1.269" evidence="9"/>
<feature type="domain" description="CN hydrolase" evidence="11">
    <location>
        <begin position="265"/>
        <end position="553"/>
    </location>
</feature>
<dbReference type="EMBL" id="SJPU01000001">
    <property type="protein sequence ID" value="TWU18817.1"/>
    <property type="molecule type" value="Genomic_DNA"/>
</dbReference>
<evidence type="ECO:0000256" key="9">
    <source>
        <dbReference type="HAMAP-Rule" id="MF_01148"/>
    </source>
</evidence>
<dbReference type="Pfam" id="PF00795">
    <property type="entry name" value="CN_hydrolase"/>
    <property type="match status" value="1"/>
</dbReference>
<evidence type="ECO:0000313" key="13">
    <source>
        <dbReference type="Proteomes" id="UP000319908"/>
    </source>
</evidence>
<evidence type="ECO:0000256" key="10">
    <source>
        <dbReference type="SAM" id="MobiDB-lite"/>
    </source>
</evidence>
<feature type="transmembrane region" description="Helical" evidence="9">
    <location>
        <begin position="146"/>
        <end position="166"/>
    </location>
</feature>
<feature type="compositionally biased region" description="Polar residues" evidence="10">
    <location>
        <begin position="600"/>
        <end position="614"/>
    </location>
</feature>
<reference evidence="12 13" key="1">
    <citation type="journal article" date="2020" name="Antonie Van Leeuwenhoek">
        <title>Rhodopirellula heiligendammensis sp. nov., Rhodopirellula pilleata sp. nov., and Rhodopirellula solitaria sp. nov. isolated from natural or artificial marine surfaces in Northern Germany and California, USA, and emended description of the genus Rhodopirellula.</title>
        <authorList>
            <person name="Kallscheuer N."/>
            <person name="Wiegand S."/>
            <person name="Jogler M."/>
            <person name="Boedeker C."/>
            <person name="Peeters S.H."/>
            <person name="Rast P."/>
            <person name="Heuer A."/>
            <person name="Jetten M.S.M."/>
            <person name="Rohde M."/>
            <person name="Jogler C."/>
        </authorList>
    </citation>
    <scope>NUCLEOTIDE SEQUENCE [LARGE SCALE GENOMIC DNA]</scope>
    <source>
        <strain evidence="12 13">Poly21</strain>
    </source>
</reference>
<comment type="caution">
    <text evidence="12">The sequence shown here is derived from an EMBL/GenBank/DDBJ whole genome shotgun (WGS) entry which is preliminary data.</text>
</comment>
<dbReference type="RefSeq" id="WP_146405788.1">
    <property type="nucleotide sequence ID" value="NZ_SJPU01000001.1"/>
</dbReference>
<dbReference type="AlphaFoldDB" id="A0A5C6C4B0"/>
<evidence type="ECO:0000256" key="6">
    <source>
        <dbReference type="ARBA" id="ARBA00022989"/>
    </source>
</evidence>
<gene>
    <name evidence="9 12" type="primary">lnt</name>
    <name evidence="12" type="ORF">Poly21_09830</name>
</gene>
<accession>A0A5C6C4B0</accession>
<evidence type="ECO:0000259" key="11">
    <source>
        <dbReference type="PROSITE" id="PS50263"/>
    </source>
</evidence>
<comment type="subcellular location">
    <subcellularLocation>
        <location evidence="1 9">Cell membrane</location>
        <topology evidence="1 9">Multi-pass membrane protein</topology>
    </subcellularLocation>
</comment>
<evidence type="ECO:0000256" key="3">
    <source>
        <dbReference type="ARBA" id="ARBA00022475"/>
    </source>
</evidence>
<evidence type="ECO:0000256" key="4">
    <source>
        <dbReference type="ARBA" id="ARBA00022679"/>
    </source>
</evidence>
<feature type="transmembrane region" description="Helical" evidence="9">
    <location>
        <begin position="75"/>
        <end position="98"/>
    </location>
</feature>
<protein>
    <recommendedName>
        <fullName evidence="9">Apolipoprotein N-acyltransferase</fullName>
        <shortName evidence="9">ALP N-acyltransferase</shortName>
        <ecNumber evidence="9">2.3.1.269</ecNumber>
    </recommendedName>
</protein>
<dbReference type="GO" id="GO:0042158">
    <property type="term" value="P:lipoprotein biosynthetic process"/>
    <property type="evidence" value="ECO:0007669"/>
    <property type="project" value="UniProtKB-UniRule"/>
</dbReference>
<dbReference type="InterPro" id="IPR003010">
    <property type="entry name" value="C-N_Hydrolase"/>
</dbReference>
<feature type="region of interest" description="Disordered" evidence="10">
    <location>
        <begin position="595"/>
        <end position="614"/>
    </location>
</feature>
<evidence type="ECO:0000256" key="8">
    <source>
        <dbReference type="ARBA" id="ARBA00023315"/>
    </source>
</evidence>
<dbReference type="OrthoDB" id="9804277at2"/>
<dbReference type="Proteomes" id="UP000319908">
    <property type="component" value="Unassembled WGS sequence"/>
</dbReference>
<comment type="function">
    <text evidence="9">Catalyzes the phospholipid dependent N-acylation of the N-terminal cysteine of apolipoprotein, the last step in lipoprotein maturation.</text>
</comment>
<keyword evidence="13" id="KW-1185">Reference proteome</keyword>
<comment type="similarity">
    <text evidence="2 9">Belongs to the CN hydrolase family. Apolipoprotein N-acyltransferase subfamily.</text>
</comment>
<organism evidence="12 13">
    <name type="scientific">Allorhodopirellula heiligendammensis</name>
    <dbReference type="NCBI Taxonomy" id="2714739"/>
    <lineage>
        <taxon>Bacteria</taxon>
        <taxon>Pseudomonadati</taxon>
        <taxon>Planctomycetota</taxon>
        <taxon>Planctomycetia</taxon>
        <taxon>Pirellulales</taxon>
        <taxon>Pirellulaceae</taxon>
        <taxon>Allorhodopirellula</taxon>
    </lineage>
</organism>
<keyword evidence="8 9" id="KW-0012">Acyltransferase</keyword>
<feature type="transmembrane region" description="Helical" evidence="9">
    <location>
        <begin position="178"/>
        <end position="198"/>
    </location>
</feature>
<keyword evidence="3 9" id="KW-1003">Cell membrane</keyword>
<evidence type="ECO:0000256" key="1">
    <source>
        <dbReference type="ARBA" id="ARBA00004651"/>
    </source>
</evidence>
<comment type="catalytic activity">
    <reaction evidence="9">
        <text>N-terminal S-1,2-diacyl-sn-glyceryl-L-cysteinyl-[lipoprotein] + a glycerophospholipid = N-acyl-S-1,2-diacyl-sn-glyceryl-L-cysteinyl-[lipoprotein] + a 2-acyl-sn-glycero-3-phospholipid + H(+)</text>
        <dbReference type="Rhea" id="RHEA:48228"/>
        <dbReference type="Rhea" id="RHEA-COMP:14681"/>
        <dbReference type="Rhea" id="RHEA-COMP:14684"/>
        <dbReference type="ChEBI" id="CHEBI:15378"/>
        <dbReference type="ChEBI" id="CHEBI:136912"/>
        <dbReference type="ChEBI" id="CHEBI:140656"/>
        <dbReference type="ChEBI" id="CHEBI:140657"/>
        <dbReference type="ChEBI" id="CHEBI:140660"/>
        <dbReference type="EC" id="2.3.1.269"/>
    </reaction>
</comment>
<keyword evidence="4 9" id="KW-0808">Transferase</keyword>
<dbReference type="PANTHER" id="PTHR38686:SF1">
    <property type="entry name" value="APOLIPOPROTEIN N-ACYLTRANSFERASE"/>
    <property type="match status" value="1"/>
</dbReference>
<dbReference type="InterPro" id="IPR004563">
    <property type="entry name" value="Apolipo_AcylTrfase"/>
</dbReference>
<dbReference type="Gene3D" id="3.60.110.10">
    <property type="entry name" value="Carbon-nitrogen hydrolase"/>
    <property type="match status" value="1"/>
</dbReference>
<dbReference type="Pfam" id="PF20154">
    <property type="entry name" value="LNT_N"/>
    <property type="match status" value="1"/>
</dbReference>
<feature type="transmembrane region" description="Helical" evidence="9">
    <location>
        <begin position="12"/>
        <end position="40"/>
    </location>
</feature>
<proteinExistence type="inferred from homology"/>
<keyword evidence="7 9" id="KW-0472">Membrane</keyword>
<evidence type="ECO:0000256" key="5">
    <source>
        <dbReference type="ARBA" id="ARBA00022692"/>
    </source>
</evidence>
<dbReference type="SUPFAM" id="SSF56317">
    <property type="entry name" value="Carbon-nitrogen hydrolase"/>
    <property type="match status" value="1"/>
</dbReference>
<dbReference type="GO" id="GO:0005886">
    <property type="term" value="C:plasma membrane"/>
    <property type="evidence" value="ECO:0007669"/>
    <property type="project" value="UniProtKB-SubCell"/>
</dbReference>
<feature type="transmembrane region" description="Helical" evidence="9">
    <location>
        <begin position="52"/>
        <end position="69"/>
    </location>
</feature>
<dbReference type="NCBIfam" id="TIGR00546">
    <property type="entry name" value="lnt"/>
    <property type="match status" value="1"/>
</dbReference>
<dbReference type="UniPathway" id="UPA00666"/>
<comment type="pathway">
    <text evidence="9">Protein modification; lipoprotein biosynthesis (N-acyl transfer).</text>
</comment>
<keyword evidence="5 9" id="KW-0812">Transmembrane</keyword>
<dbReference type="InterPro" id="IPR036526">
    <property type="entry name" value="C-N_Hydrolase_sf"/>
</dbReference>
<feature type="transmembrane region" description="Helical" evidence="9">
    <location>
        <begin position="119"/>
        <end position="140"/>
    </location>
</feature>
<dbReference type="PANTHER" id="PTHR38686">
    <property type="entry name" value="APOLIPOPROTEIN N-ACYLTRANSFERASE"/>
    <property type="match status" value="1"/>
</dbReference>
<evidence type="ECO:0000256" key="7">
    <source>
        <dbReference type="ARBA" id="ARBA00023136"/>
    </source>
</evidence>
<dbReference type="HAMAP" id="MF_01148">
    <property type="entry name" value="Lnt"/>
    <property type="match status" value="1"/>
</dbReference>
<keyword evidence="6 9" id="KW-1133">Transmembrane helix</keyword>
<dbReference type="PROSITE" id="PS50263">
    <property type="entry name" value="CN_HYDROLASE"/>
    <property type="match status" value="1"/>
</dbReference>
<dbReference type="InterPro" id="IPR045378">
    <property type="entry name" value="LNT_N"/>
</dbReference>